<evidence type="ECO:0000256" key="11">
    <source>
        <dbReference type="ARBA" id="ARBA00054890"/>
    </source>
</evidence>
<feature type="domain" description="Cation/H+ exchanger transmembrane" evidence="13">
    <location>
        <begin position="74"/>
        <end position="455"/>
    </location>
</feature>
<proteinExistence type="inferred from homology"/>
<dbReference type="InterPro" id="IPR006153">
    <property type="entry name" value="Cation/H_exchanger_TM"/>
</dbReference>
<keyword evidence="9 12" id="KW-0472">Membrane</keyword>
<feature type="transmembrane region" description="Helical" evidence="12">
    <location>
        <begin position="344"/>
        <end position="366"/>
    </location>
</feature>
<evidence type="ECO:0000256" key="9">
    <source>
        <dbReference type="ARBA" id="ARBA00023136"/>
    </source>
</evidence>
<reference evidence="15" key="1">
    <citation type="journal article" date="2023" name="Science">
        <title>Elucidation of the pathway for biosynthesis of saponin adjuvants from the soapbark tree.</title>
        <authorList>
            <person name="Reed J."/>
            <person name="Orme A."/>
            <person name="El-Demerdash A."/>
            <person name="Owen C."/>
            <person name="Martin L.B.B."/>
            <person name="Misra R.C."/>
            <person name="Kikuchi S."/>
            <person name="Rejzek M."/>
            <person name="Martin A.C."/>
            <person name="Harkess A."/>
            <person name="Leebens-Mack J."/>
            <person name="Louveau T."/>
            <person name="Stephenson M.J."/>
            <person name="Osbourn A."/>
        </authorList>
    </citation>
    <scope>NUCLEOTIDE SEQUENCE</scope>
    <source>
        <strain evidence="15">S10</strain>
    </source>
</reference>
<dbReference type="PANTHER" id="PTHR32468:SF109">
    <property type="entry name" value="CATION_H(+) ANTIPORTER 24-RELATED"/>
    <property type="match status" value="1"/>
</dbReference>
<dbReference type="Proteomes" id="UP001163823">
    <property type="component" value="Chromosome 6"/>
</dbReference>
<feature type="transmembrane region" description="Helical" evidence="12">
    <location>
        <begin position="257"/>
        <end position="274"/>
    </location>
</feature>
<keyword evidence="5 12" id="KW-0812">Transmembrane</keyword>
<evidence type="ECO:0000256" key="1">
    <source>
        <dbReference type="ARBA" id="ARBA00004141"/>
    </source>
</evidence>
<dbReference type="InterPro" id="IPR038770">
    <property type="entry name" value="Na+/solute_symporter_sf"/>
</dbReference>
<dbReference type="KEGG" id="qsa:O6P43_014107"/>
<evidence type="ECO:0000256" key="2">
    <source>
        <dbReference type="ARBA" id="ARBA00022448"/>
    </source>
</evidence>
<evidence type="ECO:0000259" key="14">
    <source>
        <dbReference type="Pfam" id="PF23256"/>
    </source>
</evidence>
<dbReference type="EMBL" id="JARAOO010000006">
    <property type="protein sequence ID" value="KAJ7964262.1"/>
    <property type="molecule type" value="Genomic_DNA"/>
</dbReference>
<evidence type="ECO:0000256" key="3">
    <source>
        <dbReference type="ARBA" id="ARBA00022449"/>
    </source>
</evidence>
<evidence type="ECO:0000256" key="6">
    <source>
        <dbReference type="ARBA" id="ARBA00022958"/>
    </source>
</evidence>
<comment type="subcellular location">
    <subcellularLocation>
        <location evidence="1">Membrane</location>
        <topology evidence="1">Multi-pass membrane protein</topology>
    </subcellularLocation>
</comment>
<feature type="transmembrane region" description="Helical" evidence="12">
    <location>
        <begin position="441"/>
        <end position="460"/>
    </location>
</feature>
<keyword evidence="3" id="KW-0050">Antiport</keyword>
<keyword evidence="6" id="KW-0630">Potassium</keyword>
<feature type="transmembrane region" description="Helical" evidence="12">
    <location>
        <begin position="91"/>
        <end position="109"/>
    </location>
</feature>
<keyword evidence="7 12" id="KW-1133">Transmembrane helix</keyword>
<dbReference type="PANTHER" id="PTHR32468">
    <property type="entry name" value="CATION/H + ANTIPORTER"/>
    <property type="match status" value="1"/>
</dbReference>
<gene>
    <name evidence="15" type="ORF">O6P43_014107</name>
</gene>
<feature type="domain" description="Cation/H(+) antiporter central" evidence="14">
    <location>
        <begin position="515"/>
        <end position="641"/>
    </location>
</feature>
<name>A0AAD7LUF3_QUISA</name>
<evidence type="ECO:0000313" key="16">
    <source>
        <dbReference type="Proteomes" id="UP001163823"/>
    </source>
</evidence>
<dbReference type="InterPro" id="IPR057291">
    <property type="entry name" value="CHX17_2nd"/>
</dbReference>
<dbReference type="AlphaFoldDB" id="A0AAD7LUF3"/>
<protein>
    <submittedName>
        <fullName evidence="15">Cation/H(+) antiporter like</fullName>
    </submittedName>
</protein>
<keyword evidence="4" id="KW-0633">Potassium transport</keyword>
<dbReference type="FunFam" id="1.20.1530.20:FF:000022">
    <property type="entry name" value="Cation/H(+) antiporter 24"/>
    <property type="match status" value="1"/>
</dbReference>
<organism evidence="15 16">
    <name type="scientific">Quillaja saponaria</name>
    <name type="common">Soap bark tree</name>
    <dbReference type="NCBI Taxonomy" id="32244"/>
    <lineage>
        <taxon>Eukaryota</taxon>
        <taxon>Viridiplantae</taxon>
        <taxon>Streptophyta</taxon>
        <taxon>Embryophyta</taxon>
        <taxon>Tracheophyta</taxon>
        <taxon>Spermatophyta</taxon>
        <taxon>Magnoliopsida</taxon>
        <taxon>eudicotyledons</taxon>
        <taxon>Gunneridae</taxon>
        <taxon>Pentapetalae</taxon>
        <taxon>rosids</taxon>
        <taxon>fabids</taxon>
        <taxon>Fabales</taxon>
        <taxon>Quillajaceae</taxon>
        <taxon>Quillaja</taxon>
    </lineage>
</organism>
<dbReference type="Pfam" id="PF23256">
    <property type="entry name" value="CHX17_2nd"/>
    <property type="match status" value="1"/>
</dbReference>
<dbReference type="GO" id="GO:0012505">
    <property type="term" value="C:endomembrane system"/>
    <property type="evidence" value="ECO:0007669"/>
    <property type="project" value="TreeGrafter"/>
</dbReference>
<evidence type="ECO:0000256" key="4">
    <source>
        <dbReference type="ARBA" id="ARBA00022538"/>
    </source>
</evidence>
<feature type="transmembrane region" description="Helical" evidence="12">
    <location>
        <begin position="156"/>
        <end position="177"/>
    </location>
</feature>
<dbReference type="GO" id="GO:0015297">
    <property type="term" value="F:antiporter activity"/>
    <property type="evidence" value="ECO:0007669"/>
    <property type="project" value="UniProtKB-KW"/>
</dbReference>
<dbReference type="GO" id="GO:0006813">
    <property type="term" value="P:potassium ion transport"/>
    <property type="evidence" value="ECO:0007669"/>
    <property type="project" value="UniProtKB-KW"/>
</dbReference>
<dbReference type="Pfam" id="PF00999">
    <property type="entry name" value="Na_H_Exchanger"/>
    <property type="match status" value="1"/>
</dbReference>
<evidence type="ECO:0000256" key="10">
    <source>
        <dbReference type="ARBA" id="ARBA00038341"/>
    </source>
</evidence>
<evidence type="ECO:0000256" key="12">
    <source>
        <dbReference type="SAM" id="Phobius"/>
    </source>
</evidence>
<dbReference type="GO" id="GO:1902600">
    <property type="term" value="P:proton transmembrane transport"/>
    <property type="evidence" value="ECO:0007669"/>
    <property type="project" value="InterPro"/>
</dbReference>
<evidence type="ECO:0000259" key="13">
    <source>
        <dbReference type="Pfam" id="PF00999"/>
    </source>
</evidence>
<feature type="transmembrane region" description="Helical" evidence="12">
    <location>
        <begin position="121"/>
        <end position="144"/>
    </location>
</feature>
<dbReference type="InterPro" id="IPR050794">
    <property type="entry name" value="CPA2_transporter"/>
</dbReference>
<dbReference type="GO" id="GO:0016020">
    <property type="term" value="C:membrane"/>
    <property type="evidence" value="ECO:0007669"/>
    <property type="project" value="UniProtKB-SubCell"/>
</dbReference>
<accession>A0AAD7LUF3</accession>
<feature type="transmembrane region" description="Helical" evidence="12">
    <location>
        <begin position="223"/>
        <end position="245"/>
    </location>
</feature>
<feature type="transmembrane region" description="Helical" evidence="12">
    <location>
        <begin position="60"/>
        <end position="79"/>
    </location>
</feature>
<comment type="caution">
    <text evidence="15">The sequence shown here is derived from an EMBL/GenBank/DDBJ whole genome shotgun (WGS) entry which is preliminary data.</text>
</comment>
<keyword evidence="2" id="KW-0813">Transport</keyword>
<evidence type="ECO:0000313" key="15">
    <source>
        <dbReference type="EMBL" id="KAJ7964262.1"/>
    </source>
</evidence>
<keyword evidence="16" id="KW-1185">Reference proteome</keyword>
<comment type="similarity">
    <text evidence="10">Belongs to the monovalent cation:proton antiporter 2 (CPA2) transporter (TC 2.A.37) family. CHX (TC 2.A.37.4) subfamily.</text>
</comment>
<feature type="transmembrane region" description="Helical" evidence="12">
    <location>
        <begin position="189"/>
        <end position="211"/>
    </location>
</feature>
<dbReference type="GO" id="GO:0006885">
    <property type="term" value="P:regulation of pH"/>
    <property type="evidence" value="ECO:0007669"/>
    <property type="project" value="TreeGrafter"/>
</dbReference>
<dbReference type="Gene3D" id="1.20.1530.20">
    <property type="match status" value="1"/>
</dbReference>
<comment type="function">
    <text evidence="11">May operate as a cation/H(+) antiporter.</text>
</comment>
<evidence type="ECO:0000256" key="5">
    <source>
        <dbReference type="ARBA" id="ARBA00022692"/>
    </source>
</evidence>
<feature type="transmembrane region" description="Helical" evidence="12">
    <location>
        <begin position="378"/>
        <end position="400"/>
    </location>
</feature>
<sequence length="747" mass="83491">MVRVFPSHRSLTSYGWPWRLLPGGLMAKSRFQSSGSGVDNNACHLTHLPGLYAGDTPLNYSFRLLLLDIIMVIIIIRIVRFILKPLKQPRIVSEIIGGIIVGPSVLGRNKNFSTHMFPDNVIFVLRNIGIMGFMFFLFLSGVKMDISHLKRAGKKHFYMAMIGVVIPVLASIIVALVTRKDMDKELAKFSTIGGIVSNVGITAFPVLYPILKELNLLSSDVGRMALSMAIISDAVAVNAVVVFEAAKQGEANSSSPIWYLISLVVLVTFIVTCIRKAMQWIIERTPQGQQVDQAYVIAILLGVFVMGFLTDMFGLAIANGPLWLGLIIQDGPPLGSTLVDRTETILLELLMPFSFALVGLYTDVFAMIDYGWSNLMPLFAMVLTAYIAKLFSTLLATFIFEMPIKDGLTISLIMSLRGQIELMFFIHWVDKKMINHSSFTLLVLLTTAVTAVFTPFISILHDPTKRYMVNKRRTIQHTPPNAELRIVLCIFDSNVVAGLINLLEVSKPTIRSPFSIYALQLMELVGRAAPVFIDHQQQEVPLKYASPETMHALNLYKEIREELVNVQSFTTVVAKRSMYQDVCELALEKKATLILLPFDWNGMDNIRGTELVHHEFRTVNVDVLEHAPCSVGILVDKGNLGFNTDVGFSLRHSRHHFAVLFLGGADAREALTYADRMVGDLDVSLTVIRLLSYNYEGDDEMEKKLDDGLVTWFWVKNESNDRVMYREVVVKNGAETFAAIQAIQAMN</sequence>
<evidence type="ECO:0000256" key="7">
    <source>
        <dbReference type="ARBA" id="ARBA00022989"/>
    </source>
</evidence>
<keyword evidence="8" id="KW-0406">Ion transport</keyword>
<feature type="transmembrane region" description="Helical" evidence="12">
    <location>
        <begin position="412"/>
        <end position="429"/>
    </location>
</feature>
<feature type="transmembrane region" description="Helical" evidence="12">
    <location>
        <begin position="295"/>
        <end position="324"/>
    </location>
</feature>
<evidence type="ECO:0000256" key="8">
    <source>
        <dbReference type="ARBA" id="ARBA00023065"/>
    </source>
</evidence>